<dbReference type="Proteomes" id="UP000053617">
    <property type="component" value="Unassembled WGS sequence"/>
</dbReference>
<dbReference type="Pfam" id="PF02129">
    <property type="entry name" value="Peptidase_S15"/>
    <property type="match status" value="1"/>
</dbReference>
<feature type="domain" description="Xaa-Pro dipeptidyl-peptidase-like" evidence="1">
    <location>
        <begin position="14"/>
        <end position="243"/>
    </location>
</feature>
<dbReference type="RefSeq" id="XP_013274605.1">
    <property type="nucleotide sequence ID" value="XM_013419151.1"/>
</dbReference>
<dbReference type="Gene3D" id="3.40.50.1820">
    <property type="entry name" value="alpha/beta hydrolase"/>
    <property type="match status" value="1"/>
</dbReference>
<sequence>MIIERDIHVPHRGGLWLSANVYRPDDSDHKPVPVISSLGPYNKDMHMSEADPFEARLLTVQGRETLVYERFEGEQWVEFGYAVVHLDIPGIGKSPGILDVFSMRDYEYYYDAIEWLAQQPWCSGKVGNCGLSYHSITSMGVATLNPPSLKAIIPWEVGIDIYRDISYPGGIRNNLFTDWWFEHSVKSQQTGRSTLFEDELAKNRVDFLKLAKEHPYNDDWWKQRCPPFENIKVPFYTVANFYGHPLSTGSHFRLL</sequence>
<proteinExistence type="predicted"/>
<dbReference type="HOGENOM" id="CLU_1032694_0_0_1"/>
<dbReference type="Gene3D" id="1.10.3020.20">
    <property type="match status" value="1"/>
</dbReference>
<dbReference type="STRING" id="1442369.A0A0D2INU9"/>
<gene>
    <name evidence="2" type="ORF">Z518_02122</name>
</gene>
<dbReference type="InterPro" id="IPR005674">
    <property type="entry name" value="CocE/Ser_esterase"/>
</dbReference>
<dbReference type="PANTHER" id="PTHR43056">
    <property type="entry name" value="PEPTIDASE S9 PROLYL OLIGOPEPTIDASE"/>
    <property type="match status" value="1"/>
</dbReference>
<dbReference type="InterPro" id="IPR029058">
    <property type="entry name" value="AB_hydrolase_fold"/>
</dbReference>
<organism evidence="2 3">
    <name type="scientific">Rhinocladiella mackenziei CBS 650.93</name>
    <dbReference type="NCBI Taxonomy" id="1442369"/>
    <lineage>
        <taxon>Eukaryota</taxon>
        <taxon>Fungi</taxon>
        <taxon>Dikarya</taxon>
        <taxon>Ascomycota</taxon>
        <taxon>Pezizomycotina</taxon>
        <taxon>Eurotiomycetes</taxon>
        <taxon>Chaetothyriomycetidae</taxon>
        <taxon>Chaetothyriales</taxon>
        <taxon>Herpotrichiellaceae</taxon>
        <taxon>Rhinocladiella</taxon>
    </lineage>
</organism>
<accession>A0A0D2INU9</accession>
<keyword evidence="3" id="KW-1185">Reference proteome</keyword>
<dbReference type="PANTHER" id="PTHR43056:SF10">
    <property type="entry name" value="COCE_NOND FAMILY, PUTATIVE (AFU_ORTHOLOGUE AFUA_7G00600)-RELATED"/>
    <property type="match status" value="1"/>
</dbReference>
<evidence type="ECO:0000259" key="1">
    <source>
        <dbReference type="Pfam" id="PF02129"/>
    </source>
</evidence>
<evidence type="ECO:0000313" key="2">
    <source>
        <dbReference type="EMBL" id="KIX07469.1"/>
    </source>
</evidence>
<dbReference type="GeneID" id="25290193"/>
<dbReference type="NCBIfam" id="TIGR00976">
    <property type="entry name" value="CocE_NonD"/>
    <property type="match status" value="1"/>
</dbReference>
<dbReference type="SUPFAM" id="SSF53474">
    <property type="entry name" value="alpha/beta-Hydrolases"/>
    <property type="match status" value="1"/>
</dbReference>
<reference evidence="2 3" key="1">
    <citation type="submission" date="2015-01" db="EMBL/GenBank/DDBJ databases">
        <title>The Genome Sequence of Rhinocladiella mackenzie CBS 650.93.</title>
        <authorList>
            <consortium name="The Broad Institute Genomics Platform"/>
            <person name="Cuomo C."/>
            <person name="de Hoog S."/>
            <person name="Gorbushina A."/>
            <person name="Stielow B."/>
            <person name="Teixiera M."/>
            <person name="Abouelleil A."/>
            <person name="Chapman S.B."/>
            <person name="Priest M."/>
            <person name="Young S.K."/>
            <person name="Wortman J."/>
            <person name="Nusbaum C."/>
            <person name="Birren B."/>
        </authorList>
    </citation>
    <scope>NUCLEOTIDE SEQUENCE [LARGE SCALE GENOMIC DNA]</scope>
    <source>
        <strain evidence="2 3">CBS 650.93</strain>
    </source>
</reference>
<dbReference type="InterPro" id="IPR000383">
    <property type="entry name" value="Xaa-Pro-like_dom"/>
</dbReference>
<dbReference type="GO" id="GO:0016787">
    <property type="term" value="F:hydrolase activity"/>
    <property type="evidence" value="ECO:0007669"/>
    <property type="project" value="InterPro"/>
</dbReference>
<protein>
    <recommendedName>
        <fullName evidence="1">Xaa-Pro dipeptidyl-peptidase-like domain-containing protein</fullName>
    </recommendedName>
</protein>
<evidence type="ECO:0000313" key="3">
    <source>
        <dbReference type="Proteomes" id="UP000053617"/>
    </source>
</evidence>
<dbReference type="EMBL" id="KN847476">
    <property type="protein sequence ID" value="KIX07469.1"/>
    <property type="molecule type" value="Genomic_DNA"/>
</dbReference>
<dbReference type="VEuPathDB" id="FungiDB:Z518_02122"/>
<dbReference type="OrthoDB" id="416441at2759"/>
<dbReference type="AlphaFoldDB" id="A0A0D2INU9"/>
<name>A0A0D2INU9_9EURO</name>
<dbReference type="InterPro" id="IPR050585">
    <property type="entry name" value="Xaa-Pro_dipeptidyl-ppase/CocE"/>
</dbReference>